<dbReference type="PANTHER" id="PTHR10744">
    <property type="entry name" value="40S RIBOSOMAL PROTEIN S11 FAMILY MEMBER"/>
    <property type="match status" value="1"/>
</dbReference>
<reference evidence="8 9" key="1">
    <citation type="submission" date="2017-09" db="EMBL/GenBank/DDBJ databases">
        <title>Depth-based differentiation of microbial function through sediment-hosted aquifers and enrichment of novel symbionts in the deep terrestrial subsurface.</title>
        <authorList>
            <person name="Probst A.J."/>
            <person name="Ladd B."/>
            <person name="Jarett J.K."/>
            <person name="Geller-Mcgrath D.E."/>
            <person name="Sieber C.M."/>
            <person name="Emerson J.B."/>
            <person name="Anantharaman K."/>
            <person name="Thomas B.C."/>
            <person name="Malmstrom R."/>
            <person name="Stieglmeier M."/>
            <person name="Klingl A."/>
            <person name="Woyke T."/>
            <person name="Ryan C.M."/>
            <person name="Banfield J.F."/>
        </authorList>
    </citation>
    <scope>NUCLEOTIDE SEQUENCE [LARGE SCALE GENOMIC DNA]</scope>
    <source>
        <strain evidence="8">CG11_big_fil_rev_8_21_14_0_20_45_26</strain>
    </source>
</reference>
<dbReference type="GO" id="GO:0022627">
    <property type="term" value="C:cytosolic small ribosomal subunit"/>
    <property type="evidence" value="ECO:0007669"/>
    <property type="project" value="UniProtKB-UniRule"/>
</dbReference>
<evidence type="ECO:0000256" key="5">
    <source>
        <dbReference type="ARBA" id="ARBA00023274"/>
    </source>
</evidence>
<dbReference type="AlphaFoldDB" id="A0A2H0LN78"/>
<evidence type="ECO:0000256" key="6">
    <source>
        <dbReference type="HAMAP-Rule" id="MF_01345"/>
    </source>
</evidence>
<evidence type="ECO:0000256" key="1">
    <source>
        <dbReference type="ARBA" id="ARBA00010254"/>
    </source>
</evidence>
<accession>A0A2H0LN78</accession>
<comment type="function">
    <text evidence="6">One of the primary rRNA binding proteins, it binds specifically to the 5'-end of 16S ribosomal RNA.</text>
</comment>
<protein>
    <recommendedName>
        <fullName evidence="6">Small ribosomal subunit protein uS17</fullName>
    </recommendedName>
</protein>
<dbReference type="PANTHER" id="PTHR10744:SF1">
    <property type="entry name" value="SMALL RIBOSOMAL SUBUNIT PROTEIN US17M"/>
    <property type="match status" value="1"/>
</dbReference>
<organism evidence="8 9">
    <name type="scientific">Candidatus Abzuiibacterium crystallinum</name>
    <dbReference type="NCBI Taxonomy" id="1974748"/>
    <lineage>
        <taxon>Bacteria</taxon>
        <taxon>Pseudomonadati</taxon>
        <taxon>Candidatus Omnitrophota</taxon>
        <taxon>Candidatus Abzuiibacterium</taxon>
    </lineage>
</organism>
<keyword evidence="5 6" id="KW-0687">Ribonucleoprotein</keyword>
<evidence type="ECO:0000256" key="2">
    <source>
        <dbReference type="ARBA" id="ARBA00022730"/>
    </source>
</evidence>
<dbReference type="GO" id="GO:0003735">
    <property type="term" value="F:structural constituent of ribosome"/>
    <property type="evidence" value="ECO:0007669"/>
    <property type="project" value="UniProtKB-UniRule"/>
</dbReference>
<comment type="similarity">
    <text evidence="1 6 7">Belongs to the universal ribosomal protein uS17 family.</text>
</comment>
<evidence type="ECO:0000256" key="7">
    <source>
        <dbReference type="RuleBase" id="RU003872"/>
    </source>
</evidence>
<name>A0A2H0LN78_9BACT</name>
<keyword evidence="2 6" id="KW-0699">rRNA-binding</keyword>
<dbReference type="InterPro" id="IPR019979">
    <property type="entry name" value="Ribosomal_uS17_CS"/>
</dbReference>
<dbReference type="GO" id="GO:0006412">
    <property type="term" value="P:translation"/>
    <property type="evidence" value="ECO:0007669"/>
    <property type="project" value="UniProtKB-UniRule"/>
</dbReference>
<dbReference type="GO" id="GO:0019843">
    <property type="term" value="F:rRNA binding"/>
    <property type="evidence" value="ECO:0007669"/>
    <property type="project" value="UniProtKB-UniRule"/>
</dbReference>
<dbReference type="SUPFAM" id="SSF50249">
    <property type="entry name" value="Nucleic acid-binding proteins"/>
    <property type="match status" value="1"/>
</dbReference>
<dbReference type="PROSITE" id="PS00056">
    <property type="entry name" value="RIBOSOMAL_S17"/>
    <property type="match status" value="1"/>
</dbReference>
<dbReference type="HAMAP" id="MF_01345_B">
    <property type="entry name" value="Ribosomal_uS17_B"/>
    <property type="match status" value="1"/>
</dbReference>
<dbReference type="InterPro" id="IPR000266">
    <property type="entry name" value="Ribosomal_uS17"/>
</dbReference>
<dbReference type="NCBIfam" id="TIGR03635">
    <property type="entry name" value="uS17_bact"/>
    <property type="match status" value="1"/>
</dbReference>
<dbReference type="InterPro" id="IPR012340">
    <property type="entry name" value="NA-bd_OB-fold"/>
</dbReference>
<evidence type="ECO:0000256" key="3">
    <source>
        <dbReference type="ARBA" id="ARBA00022884"/>
    </source>
</evidence>
<dbReference type="PRINTS" id="PR00973">
    <property type="entry name" value="RIBOSOMALS17"/>
</dbReference>
<gene>
    <name evidence="6 8" type="primary">rpsQ</name>
    <name evidence="8" type="ORF">COV74_06890</name>
</gene>
<evidence type="ECO:0000313" key="8">
    <source>
        <dbReference type="EMBL" id="PIQ85890.1"/>
    </source>
</evidence>
<evidence type="ECO:0000313" key="9">
    <source>
        <dbReference type="Proteomes" id="UP000230859"/>
    </source>
</evidence>
<dbReference type="NCBIfam" id="NF004123">
    <property type="entry name" value="PRK05610.1"/>
    <property type="match status" value="1"/>
</dbReference>
<comment type="subunit">
    <text evidence="6">Part of the 30S ribosomal subunit.</text>
</comment>
<evidence type="ECO:0000256" key="4">
    <source>
        <dbReference type="ARBA" id="ARBA00022980"/>
    </source>
</evidence>
<dbReference type="CDD" id="cd00364">
    <property type="entry name" value="Ribosomal_uS17"/>
    <property type="match status" value="1"/>
</dbReference>
<dbReference type="InterPro" id="IPR019984">
    <property type="entry name" value="Ribosomal_uS17_bact/chlr"/>
</dbReference>
<keyword evidence="4 6" id="KW-0689">Ribosomal protein</keyword>
<dbReference type="Gene3D" id="2.40.50.140">
    <property type="entry name" value="Nucleic acid-binding proteins"/>
    <property type="match status" value="1"/>
</dbReference>
<keyword evidence="3 6" id="KW-0694">RNA-binding</keyword>
<dbReference type="Pfam" id="PF00366">
    <property type="entry name" value="Ribosomal_S17"/>
    <property type="match status" value="1"/>
</dbReference>
<sequence length="91" mass="10704">MANTEKHSTRERGIRREKVGQVIRAKAAKTIVVEIERLTQHPLYRKVIRKRRRFLVHDEKSAAKLGDKVRIVESKPISKLKSWQLVEVLKH</sequence>
<dbReference type="Proteomes" id="UP000230859">
    <property type="component" value="Unassembled WGS sequence"/>
</dbReference>
<dbReference type="EMBL" id="PCVY01000058">
    <property type="protein sequence ID" value="PIQ85890.1"/>
    <property type="molecule type" value="Genomic_DNA"/>
</dbReference>
<comment type="caution">
    <text evidence="8">The sequence shown here is derived from an EMBL/GenBank/DDBJ whole genome shotgun (WGS) entry which is preliminary data.</text>
</comment>
<proteinExistence type="inferred from homology"/>